<dbReference type="AlphaFoldDB" id="A0A0U3E1M3"/>
<name>A0A0U3E1M3_9CREN</name>
<dbReference type="Gene3D" id="1.10.10.10">
    <property type="entry name" value="Winged helix-like DNA-binding domain superfamily/Winged helix DNA-binding domain"/>
    <property type="match status" value="1"/>
</dbReference>
<dbReference type="Proteomes" id="UP000060778">
    <property type="component" value="Chromosome"/>
</dbReference>
<protein>
    <recommendedName>
        <fullName evidence="1">B-block binding subunit of TFIIIC domain-containing protein</fullName>
    </recommendedName>
</protein>
<evidence type="ECO:0000313" key="2">
    <source>
        <dbReference type="EMBL" id="ALU11819.1"/>
    </source>
</evidence>
<dbReference type="SUPFAM" id="SSF46785">
    <property type="entry name" value="Winged helix' DNA-binding domain"/>
    <property type="match status" value="1"/>
</dbReference>
<dbReference type="InterPro" id="IPR036390">
    <property type="entry name" value="WH_DNA-bd_sf"/>
</dbReference>
<dbReference type="KEGG" id="iis:EYM_05065"/>
<dbReference type="EMBL" id="CP006867">
    <property type="protein sequence ID" value="ALU11819.1"/>
    <property type="molecule type" value="Genomic_DNA"/>
</dbReference>
<keyword evidence="3" id="KW-1185">Reference proteome</keyword>
<feature type="domain" description="B-block binding subunit of TFIIIC" evidence="1">
    <location>
        <begin position="14"/>
        <end position="74"/>
    </location>
</feature>
<dbReference type="Pfam" id="PF04182">
    <property type="entry name" value="B-block_TFIIIC"/>
    <property type="match status" value="1"/>
</dbReference>
<dbReference type="STRING" id="940295.EYM_05065"/>
<organism evidence="2 3">
    <name type="scientific">Ignicoccus islandicus DSM 13165</name>
    <dbReference type="NCBI Taxonomy" id="940295"/>
    <lineage>
        <taxon>Archaea</taxon>
        <taxon>Thermoproteota</taxon>
        <taxon>Thermoprotei</taxon>
        <taxon>Desulfurococcales</taxon>
        <taxon>Desulfurococcaceae</taxon>
        <taxon>Ignicoccus</taxon>
    </lineage>
</organism>
<evidence type="ECO:0000259" key="1">
    <source>
        <dbReference type="Pfam" id="PF04182"/>
    </source>
</evidence>
<gene>
    <name evidence="2" type="ORF">EYM_05065</name>
</gene>
<dbReference type="OrthoDB" id="31046at2157"/>
<dbReference type="GeneID" id="30680398"/>
<dbReference type="InterPro" id="IPR036388">
    <property type="entry name" value="WH-like_DNA-bd_sf"/>
</dbReference>
<proteinExistence type="predicted"/>
<sequence>MAGSSNQITLSENEKKALKLIIEAGEEGLLQQDLWKMLGIDSRDGSRIALRLAKKKLIYRELVTIKGRKTYRLTALVDKIPEEEEEKKEEKSETKYVRRPPRPVRLNVKVSMKLVSTVPCATCPNLQRCAKGQFYDPTKCKKLNQWLQRLAVKLQQKKSAKQESRAVEATA</sequence>
<dbReference type="RefSeq" id="WP_075049940.1">
    <property type="nucleotide sequence ID" value="NZ_CP006867.1"/>
</dbReference>
<reference evidence="2 3" key="1">
    <citation type="submission" date="2013-11" db="EMBL/GenBank/DDBJ databases">
        <title>Comparative genomics of Ignicoccus.</title>
        <authorList>
            <person name="Podar M."/>
        </authorList>
    </citation>
    <scope>NUCLEOTIDE SEQUENCE [LARGE SCALE GENOMIC DNA]</scope>
    <source>
        <strain evidence="2 3">DSM 13165</strain>
    </source>
</reference>
<evidence type="ECO:0000313" key="3">
    <source>
        <dbReference type="Proteomes" id="UP000060778"/>
    </source>
</evidence>
<accession>A0A0U3E1M3</accession>
<dbReference type="InterPro" id="IPR007309">
    <property type="entry name" value="TFIIIC_Bblock-bd"/>
</dbReference>